<dbReference type="GO" id="GO:0003677">
    <property type="term" value="F:DNA binding"/>
    <property type="evidence" value="ECO:0007669"/>
    <property type="project" value="UniProtKB-KW"/>
</dbReference>
<accession>A0A7K3QYK4</accession>
<dbReference type="PROSITE" id="PS51078">
    <property type="entry name" value="ICLR_ED"/>
    <property type="match status" value="1"/>
</dbReference>
<organism evidence="6 7">
    <name type="scientific">Streptomyces bauhiniae</name>
    <dbReference type="NCBI Taxonomy" id="2340725"/>
    <lineage>
        <taxon>Bacteria</taxon>
        <taxon>Bacillati</taxon>
        <taxon>Actinomycetota</taxon>
        <taxon>Actinomycetes</taxon>
        <taxon>Kitasatosporales</taxon>
        <taxon>Streptomycetaceae</taxon>
        <taxon>Streptomyces</taxon>
    </lineage>
</organism>
<dbReference type="PANTHER" id="PTHR30136">
    <property type="entry name" value="HELIX-TURN-HELIX TRANSCRIPTIONAL REGULATOR, ICLR FAMILY"/>
    <property type="match status" value="1"/>
</dbReference>
<dbReference type="AlphaFoldDB" id="A0A7K3QYK4"/>
<dbReference type="InterPro" id="IPR036390">
    <property type="entry name" value="WH_DNA-bd_sf"/>
</dbReference>
<evidence type="ECO:0000313" key="6">
    <source>
        <dbReference type="EMBL" id="NEB94896.1"/>
    </source>
</evidence>
<evidence type="ECO:0000256" key="1">
    <source>
        <dbReference type="ARBA" id="ARBA00023015"/>
    </source>
</evidence>
<proteinExistence type="predicted"/>
<dbReference type="GO" id="GO:0003700">
    <property type="term" value="F:DNA-binding transcription factor activity"/>
    <property type="evidence" value="ECO:0007669"/>
    <property type="project" value="TreeGrafter"/>
</dbReference>
<dbReference type="Proteomes" id="UP000470520">
    <property type="component" value="Unassembled WGS sequence"/>
</dbReference>
<dbReference type="InterPro" id="IPR005471">
    <property type="entry name" value="Tscrpt_reg_IclR_N"/>
</dbReference>
<evidence type="ECO:0000256" key="2">
    <source>
        <dbReference type="ARBA" id="ARBA00023125"/>
    </source>
</evidence>
<reference evidence="6 7" key="1">
    <citation type="submission" date="2020-01" db="EMBL/GenBank/DDBJ databases">
        <title>Insect and environment-associated Actinomycetes.</title>
        <authorList>
            <person name="Currrie C."/>
            <person name="Chevrette M."/>
            <person name="Carlson C."/>
            <person name="Stubbendieck R."/>
            <person name="Wendt-Pienkowski E."/>
        </authorList>
    </citation>
    <scope>NUCLEOTIDE SEQUENCE [LARGE SCALE GENOMIC DNA]</scope>
    <source>
        <strain evidence="6 7">SID7754</strain>
    </source>
</reference>
<dbReference type="EMBL" id="JAAGMR010000282">
    <property type="protein sequence ID" value="NEB94896.1"/>
    <property type="molecule type" value="Genomic_DNA"/>
</dbReference>
<dbReference type="RefSeq" id="WP_164192883.1">
    <property type="nucleotide sequence ID" value="NZ_JAAGMR010000282.1"/>
</dbReference>
<dbReference type="Gene3D" id="3.30.450.40">
    <property type="match status" value="1"/>
</dbReference>
<protein>
    <submittedName>
        <fullName evidence="6">IclR family transcriptional regulator</fullName>
    </submittedName>
</protein>
<name>A0A7K3QYK4_9ACTN</name>
<keyword evidence="1" id="KW-0805">Transcription regulation</keyword>
<dbReference type="InterPro" id="IPR036388">
    <property type="entry name" value="WH-like_DNA-bd_sf"/>
</dbReference>
<dbReference type="SMART" id="SM00346">
    <property type="entry name" value="HTH_ICLR"/>
    <property type="match status" value="1"/>
</dbReference>
<dbReference type="PROSITE" id="PS51077">
    <property type="entry name" value="HTH_ICLR"/>
    <property type="match status" value="1"/>
</dbReference>
<dbReference type="GO" id="GO:0045892">
    <property type="term" value="P:negative regulation of DNA-templated transcription"/>
    <property type="evidence" value="ECO:0007669"/>
    <property type="project" value="TreeGrafter"/>
</dbReference>
<sequence>MDSAFYTQAETDAGAACSLGPAAGDGEPLGGGSSSILWKAFAILGVFDRDRNLLTLSEISRRSGLPKSTAHRVVKMLVELGALARGGEDYRLGPLMFSFGSRSGEIVLREVAMPHLVQAATRTGHLVQLGVLRGRDVLYLAKVGGRGSLNPVPVGDRLEAHMTALGKAILAFSDERTVATVLDGPLTRRTPATVTDREALSGALSQALARRVATDRQEAVPGLHCLAVPIVTRGRAAAAISVCFPASVGGGEQFVPVLQETSARIARALLQTDALEARVSSSA</sequence>
<dbReference type="PANTHER" id="PTHR30136:SF35">
    <property type="entry name" value="HTH-TYPE TRANSCRIPTIONAL REGULATOR RV1719"/>
    <property type="match status" value="1"/>
</dbReference>
<dbReference type="InterPro" id="IPR029016">
    <property type="entry name" value="GAF-like_dom_sf"/>
</dbReference>
<dbReference type="InterPro" id="IPR050707">
    <property type="entry name" value="HTH_MetabolicPath_Reg"/>
</dbReference>
<dbReference type="Gene3D" id="1.10.10.10">
    <property type="entry name" value="Winged helix-like DNA-binding domain superfamily/Winged helix DNA-binding domain"/>
    <property type="match status" value="1"/>
</dbReference>
<feature type="domain" description="IclR-ED" evidence="5">
    <location>
        <begin position="95"/>
        <end position="271"/>
    </location>
</feature>
<evidence type="ECO:0000256" key="3">
    <source>
        <dbReference type="ARBA" id="ARBA00023163"/>
    </source>
</evidence>
<dbReference type="InterPro" id="IPR014757">
    <property type="entry name" value="Tscrpt_reg_IclR_C"/>
</dbReference>
<dbReference type="SUPFAM" id="SSF46785">
    <property type="entry name" value="Winged helix' DNA-binding domain"/>
    <property type="match status" value="1"/>
</dbReference>
<dbReference type="Pfam" id="PF09339">
    <property type="entry name" value="HTH_IclR"/>
    <property type="match status" value="1"/>
</dbReference>
<evidence type="ECO:0000259" key="4">
    <source>
        <dbReference type="PROSITE" id="PS51077"/>
    </source>
</evidence>
<dbReference type="Pfam" id="PF01614">
    <property type="entry name" value="IclR_C"/>
    <property type="match status" value="1"/>
</dbReference>
<evidence type="ECO:0000259" key="5">
    <source>
        <dbReference type="PROSITE" id="PS51078"/>
    </source>
</evidence>
<comment type="caution">
    <text evidence="6">The sequence shown here is derived from an EMBL/GenBank/DDBJ whole genome shotgun (WGS) entry which is preliminary data.</text>
</comment>
<evidence type="ECO:0000313" key="7">
    <source>
        <dbReference type="Proteomes" id="UP000470520"/>
    </source>
</evidence>
<keyword evidence="2" id="KW-0238">DNA-binding</keyword>
<feature type="domain" description="HTH iclR-type" evidence="4">
    <location>
        <begin position="34"/>
        <end position="94"/>
    </location>
</feature>
<gene>
    <name evidence="6" type="ORF">G3I21_24975</name>
</gene>
<dbReference type="SUPFAM" id="SSF55781">
    <property type="entry name" value="GAF domain-like"/>
    <property type="match status" value="1"/>
</dbReference>
<keyword evidence="3" id="KW-0804">Transcription</keyword>